<name>A0A2I0HFH3_PUNGR</name>
<keyword evidence="2" id="KW-1185">Reference proteome</keyword>
<accession>A0A2I0HFH3</accession>
<sequence length="68" mass="7195">ARREAFATIETSFGKPSRVSEGYLKLVPRPWWSLGACRPVLKGRLLVSGASPGALSEKASVGDRGVPA</sequence>
<dbReference type="Proteomes" id="UP000233551">
    <property type="component" value="Unassembled WGS sequence"/>
</dbReference>
<protein>
    <submittedName>
        <fullName evidence="1">Uncharacterized protein</fullName>
    </submittedName>
</protein>
<dbReference type="EMBL" id="PGOL01036513">
    <property type="protein sequence ID" value="PKI26129.1"/>
    <property type="molecule type" value="Genomic_DNA"/>
</dbReference>
<proteinExistence type="predicted"/>
<reference evidence="1 2" key="1">
    <citation type="submission" date="2017-11" db="EMBL/GenBank/DDBJ databases">
        <title>De-novo sequencing of pomegranate (Punica granatum L.) genome.</title>
        <authorList>
            <person name="Akparov Z."/>
            <person name="Amiraslanov A."/>
            <person name="Hajiyeva S."/>
            <person name="Abbasov M."/>
            <person name="Kaur K."/>
            <person name="Hamwieh A."/>
            <person name="Solovyev V."/>
            <person name="Salamov A."/>
            <person name="Braich B."/>
            <person name="Kosarev P."/>
            <person name="Mahmoud A."/>
            <person name="Hajiyev E."/>
            <person name="Babayeva S."/>
            <person name="Izzatullayeva V."/>
            <person name="Mammadov A."/>
            <person name="Mammadov A."/>
            <person name="Sharifova S."/>
            <person name="Ojaghi J."/>
            <person name="Eynullazada K."/>
            <person name="Bayramov B."/>
            <person name="Abdulazimova A."/>
            <person name="Shahmuradov I."/>
        </authorList>
    </citation>
    <scope>NUCLEOTIDE SEQUENCE [LARGE SCALE GENOMIC DNA]</scope>
    <source>
        <strain evidence="2">cv. AG2017</strain>
        <tissue evidence="1">Leaf</tissue>
    </source>
</reference>
<feature type="non-terminal residue" evidence="1">
    <location>
        <position position="1"/>
    </location>
</feature>
<comment type="caution">
    <text evidence="1">The sequence shown here is derived from an EMBL/GenBank/DDBJ whole genome shotgun (WGS) entry which is preliminary data.</text>
</comment>
<evidence type="ECO:0000313" key="2">
    <source>
        <dbReference type="Proteomes" id="UP000233551"/>
    </source>
</evidence>
<organism evidence="1 2">
    <name type="scientific">Punica granatum</name>
    <name type="common">Pomegranate</name>
    <dbReference type="NCBI Taxonomy" id="22663"/>
    <lineage>
        <taxon>Eukaryota</taxon>
        <taxon>Viridiplantae</taxon>
        <taxon>Streptophyta</taxon>
        <taxon>Embryophyta</taxon>
        <taxon>Tracheophyta</taxon>
        <taxon>Spermatophyta</taxon>
        <taxon>Magnoliopsida</taxon>
        <taxon>eudicotyledons</taxon>
        <taxon>Gunneridae</taxon>
        <taxon>Pentapetalae</taxon>
        <taxon>rosids</taxon>
        <taxon>malvids</taxon>
        <taxon>Myrtales</taxon>
        <taxon>Lythraceae</taxon>
        <taxon>Punica</taxon>
    </lineage>
</organism>
<gene>
    <name evidence="1" type="ORF">CRG98_049182</name>
</gene>
<evidence type="ECO:0000313" key="1">
    <source>
        <dbReference type="EMBL" id="PKI26129.1"/>
    </source>
</evidence>
<dbReference type="AlphaFoldDB" id="A0A2I0HFH3"/>